<dbReference type="PANTHER" id="PTHR46082:SF6">
    <property type="entry name" value="AAA+ ATPASE DOMAIN-CONTAINING PROTEIN-RELATED"/>
    <property type="match status" value="1"/>
</dbReference>
<dbReference type="InterPro" id="IPR011990">
    <property type="entry name" value="TPR-like_helical_dom_sf"/>
</dbReference>
<dbReference type="Pfam" id="PF13424">
    <property type="entry name" value="TPR_12"/>
    <property type="match status" value="3"/>
</dbReference>
<accession>A0AAJ0CLF1</accession>
<dbReference type="InterPro" id="IPR027417">
    <property type="entry name" value="P-loop_NTPase"/>
</dbReference>
<organism evidence="2 3">
    <name type="scientific">Conoideocrella luteorostrata</name>
    <dbReference type="NCBI Taxonomy" id="1105319"/>
    <lineage>
        <taxon>Eukaryota</taxon>
        <taxon>Fungi</taxon>
        <taxon>Dikarya</taxon>
        <taxon>Ascomycota</taxon>
        <taxon>Pezizomycotina</taxon>
        <taxon>Sordariomycetes</taxon>
        <taxon>Hypocreomycetidae</taxon>
        <taxon>Hypocreales</taxon>
        <taxon>Clavicipitaceae</taxon>
        <taxon>Conoideocrella</taxon>
    </lineage>
</organism>
<proteinExistence type="predicted"/>
<sequence>MSTITSGDFNSGFQAKTIHGPVKAEFHHHHPAPERPETPPHPSILIPFVRDRDFVNRGDVLDRIKCSFGQPGSRTALVGLGGVGKSQLAIEYAYRSREQLPTKWVFWVHASNAARFEQSLRDIATCIKVPGRHDPKADIFQLVHDWLRDARKGPWIIILDNVDNASFLKSPVPCSEAGAMTAETSSSKQMISCIPQCQHGSVLITSRSRGTALELVEYADIITIEPMDEKDALQLFRNKLGQSDDERCVAELAGALEYMPLAIVQAAAYILQRKPRSSARKYLDEFRNSDKRKTGLLSLEGGKLRRDAEAKNSILITWQISFDYIRETRSSAADLLSLMSFCDRQGIPEILLRDRNNHAHGHNEQNLCDGTHDVGEEDEHNNVTESGERTNSEGENNSDSDSIEFKSNYSDNDRFENDIVTLRDFSFIIANDDGISFEMHRLVQLATLEWLRGHEVYEQWRYQFLVRLCTELPGGEYENWTKCQTLFPHAQLVAAQRPASKESIKEWATILYRAAWYALRMGKGIEAEDLSVKALKARKKIFNKPHKDIVDSLAMVALAYNLRGWWEAAEELFVQVMETRKKKLGEDHPDTLTSMANLASTYRNQGQWEAAEELEVQVMETRKKKLGEDHPDTLTSMANLALTYRNQGRWEAAEELDVQVMETSKKKLGEDHPNTLTSMANLASTYRNQGRWEAAEELEVQVMETRKKKLGEDHPDTLTSMANLASTYRNQGRWEAAEELDVQVMEMSKKKLGEDHPNTLTSMANLASTYRDQGRWEAAEELDVQVMETRKKKLGEDHPDTLTSMANLASTFWNQGRWEAAEELDVQVMETSKKKLGEDHPNTLTSMANLASTYRNQGRWEAAEELEVQVMETRKKKLGQDHPDTLTSMNNLAWTYWISGRVEEAINLMIQCVQLRRAKLGTSHPDYLSSVETLASWEA</sequence>
<evidence type="ECO:0008006" key="4">
    <source>
        <dbReference type="Google" id="ProtNLM"/>
    </source>
</evidence>
<dbReference type="InterPro" id="IPR053137">
    <property type="entry name" value="NLR-like"/>
</dbReference>
<reference evidence="2" key="1">
    <citation type="submission" date="2023-06" db="EMBL/GenBank/DDBJ databases">
        <title>Conoideocrella luteorostrata (Hypocreales: Clavicipitaceae), a potential biocontrol fungus for elongate hemlock scale in United States Christmas tree production areas.</title>
        <authorList>
            <person name="Barrett H."/>
            <person name="Lovett B."/>
            <person name="Macias A.M."/>
            <person name="Stajich J.E."/>
            <person name="Kasson M.T."/>
        </authorList>
    </citation>
    <scope>NUCLEOTIDE SEQUENCE</scope>
    <source>
        <strain evidence="2">ARSEF 14590</strain>
    </source>
</reference>
<feature type="compositionally biased region" description="Basic and acidic residues" evidence="1">
    <location>
        <begin position="370"/>
        <end position="392"/>
    </location>
</feature>
<dbReference type="Gene3D" id="3.40.50.300">
    <property type="entry name" value="P-loop containing nucleotide triphosphate hydrolases"/>
    <property type="match status" value="1"/>
</dbReference>
<evidence type="ECO:0000313" key="3">
    <source>
        <dbReference type="Proteomes" id="UP001251528"/>
    </source>
</evidence>
<dbReference type="Proteomes" id="UP001251528">
    <property type="component" value="Unassembled WGS sequence"/>
</dbReference>
<dbReference type="Gene3D" id="1.25.40.10">
    <property type="entry name" value="Tetratricopeptide repeat domain"/>
    <property type="match status" value="3"/>
</dbReference>
<name>A0AAJ0CLF1_9HYPO</name>
<dbReference type="EMBL" id="JASWJB010000140">
    <property type="protein sequence ID" value="KAK2595193.1"/>
    <property type="molecule type" value="Genomic_DNA"/>
</dbReference>
<comment type="caution">
    <text evidence="2">The sequence shown here is derived from an EMBL/GenBank/DDBJ whole genome shotgun (WGS) entry which is preliminary data.</text>
</comment>
<protein>
    <recommendedName>
        <fullName evidence="4">TPR-like protein</fullName>
    </recommendedName>
</protein>
<dbReference type="NCBIfam" id="NF040586">
    <property type="entry name" value="FxSxx_TPR"/>
    <property type="match status" value="1"/>
</dbReference>
<dbReference type="SUPFAM" id="SSF48452">
    <property type="entry name" value="TPR-like"/>
    <property type="match status" value="3"/>
</dbReference>
<keyword evidence="3" id="KW-1185">Reference proteome</keyword>
<evidence type="ECO:0000256" key="1">
    <source>
        <dbReference type="SAM" id="MobiDB-lite"/>
    </source>
</evidence>
<evidence type="ECO:0000313" key="2">
    <source>
        <dbReference type="EMBL" id="KAK2595193.1"/>
    </source>
</evidence>
<dbReference type="PRINTS" id="PR00381">
    <property type="entry name" value="KINESINLIGHT"/>
</dbReference>
<gene>
    <name evidence="2" type="ORF">QQS21_007098</name>
</gene>
<dbReference type="SUPFAM" id="SSF52540">
    <property type="entry name" value="P-loop containing nucleoside triphosphate hydrolases"/>
    <property type="match status" value="1"/>
</dbReference>
<dbReference type="PANTHER" id="PTHR46082">
    <property type="entry name" value="ATP/GTP-BINDING PROTEIN-RELATED"/>
    <property type="match status" value="1"/>
</dbReference>
<dbReference type="Pfam" id="PF13374">
    <property type="entry name" value="TPR_10"/>
    <property type="match status" value="3"/>
</dbReference>
<dbReference type="AlphaFoldDB" id="A0AAJ0CLF1"/>
<feature type="region of interest" description="Disordered" evidence="1">
    <location>
        <begin position="362"/>
        <end position="407"/>
    </location>
</feature>